<dbReference type="InterPro" id="IPR005303">
    <property type="entry name" value="MOCOS_middle"/>
</dbReference>
<dbReference type="GO" id="GO:0030151">
    <property type="term" value="F:molybdenum ion binding"/>
    <property type="evidence" value="ECO:0007669"/>
    <property type="project" value="InterPro"/>
</dbReference>
<dbReference type="PROSITE" id="PS51340">
    <property type="entry name" value="MOSC"/>
    <property type="match status" value="1"/>
</dbReference>
<evidence type="ECO:0000313" key="2">
    <source>
        <dbReference type="EMBL" id="QZP38186.1"/>
    </source>
</evidence>
<reference evidence="2 3" key="1">
    <citation type="journal article" date="2021" name="Int. J. Syst. Evol. Microbiol.">
        <title>Halobaculum halophilum sp. nov. and Halobaculum salinum sp. nov., isolated from salt lake and saline soil.</title>
        <authorList>
            <person name="Cui H.L."/>
            <person name="Shi X.W."/>
            <person name="Yin X.M."/>
            <person name="Yang X.Y."/>
            <person name="Hou J."/>
            <person name="Zhu L."/>
        </authorList>
    </citation>
    <scope>NUCLEOTIDE SEQUENCE [LARGE SCALE GENOMIC DNA]</scope>
    <source>
        <strain evidence="2 3">NBRC 109044</strain>
    </source>
</reference>
<dbReference type="GO" id="GO:0030170">
    <property type="term" value="F:pyridoxal phosphate binding"/>
    <property type="evidence" value="ECO:0007669"/>
    <property type="project" value="InterPro"/>
</dbReference>
<feature type="domain" description="MOSC" evidence="1">
    <location>
        <begin position="85"/>
        <end position="268"/>
    </location>
</feature>
<accession>A0A8T8WEI2</accession>
<dbReference type="Proteomes" id="UP000826254">
    <property type="component" value="Chromosome"/>
</dbReference>
<evidence type="ECO:0000313" key="3">
    <source>
        <dbReference type="Proteomes" id="UP000826254"/>
    </source>
</evidence>
<dbReference type="InterPro" id="IPR005302">
    <property type="entry name" value="MoCF_Sase_C"/>
</dbReference>
<proteinExistence type="predicted"/>
<sequence>MTDDALATTLDRIRVFPIKSLDGVDVDAATLAQAGGLAPDREFAILDADGDYVNGKNERRIHRVSADFDLDGRTVDLAVPHDSDAPAAAAFHLDDDRDGIESWLGSFLGYDVSLAGERAGGYPDDTELPGPTVISTGTLREVASWFDGVTVDSMRRRFRANVELASEEPFFEDRLVAEPGERLRVRVGDAELLGVNPCQRCVVPSRNPDTGEELDGFRTRFIRKREETMPDWSGGGRFDHAFRLMVNTEVPEASVGTTLRVGDDLRILGVENE</sequence>
<dbReference type="EMBL" id="CP081958">
    <property type="protein sequence ID" value="QZP38186.1"/>
    <property type="molecule type" value="Genomic_DNA"/>
</dbReference>
<protein>
    <submittedName>
        <fullName evidence="2">MOSC N-terminal beta barrel domain-containing protein</fullName>
    </submittedName>
</protein>
<keyword evidence="3" id="KW-1185">Reference proteome</keyword>
<dbReference type="GO" id="GO:0003824">
    <property type="term" value="F:catalytic activity"/>
    <property type="evidence" value="ECO:0007669"/>
    <property type="project" value="InterPro"/>
</dbReference>
<dbReference type="KEGG" id="hmp:K6T50_03220"/>
<gene>
    <name evidence="2" type="ORF">K6T50_03220</name>
</gene>
<dbReference type="GeneID" id="67177120"/>
<organism evidence="2 3">
    <name type="scientific">Halobaculum magnesiiphilum</name>
    <dbReference type="NCBI Taxonomy" id="1017351"/>
    <lineage>
        <taxon>Archaea</taxon>
        <taxon>Methanobacteriati</taxon>
        <taxon>Methanobacteriota</taxon>
        <taxon>Stenosarchaea group</taxon>
        <taxon>Halobacteria</taxon>
        <taxon>Halobacteriales</taxon>
        <taxon>Haloferacaceae</taxon>
        <taxon>Halobaculum</taxon>
    </lineage>
</organism>
<evidence type="ECO:0000259" key="1">
    <source>
        <dbReference type="PROSITE" id="PS51340"/>
    </source>
</evidence>
<dbReference type="Pfam" id="PF03476">
    <property type="entry name" value="MOSC_N"/>
    <property type="match status" value="1"/>
</dbReference>
<dbReference type="AlphaFoldDB" id="A0A8T8WEI2"/>
<dbReference type="Pfam" id="PF03473">
    <property type="entry name" value="MOSC"/>
    <property type="match status" value="1"/>
</dbReference>
<name>A0A8T8WEI2_9EURY</name>
<dbReference type="RefSeq" id="WP_222607988.1">
    <property type="nucleotide sequence ID" value="NZ_CP081958.1"/>
</dbReference>
<dbReference type="SUPFAM" id="SSF141673">
    <property type="entry name" value="MOSC N-terminal domain-like"/>
    <property type="match status" value="1"/>
</dbReference>